<dbReference type="Pfam" id="PF01551">
    <property type="entry name" value="Peptidase_M23"/>
    <property type="match status" value="1"/>
</dbReference>
<evidence type="ECO:0000313" key="4">
    <source>
        <dbReference type="Proteomes" id="UP000282211"/>
    </source>
</evidence>
<dbReference type="CDD" id="cd12797">
    <property type="entry name" value="M23_peptidase"/>
    <property type="match status" value="1"/>
</dbReference>
<keyword evidence="1" id="KW-0472">Membrane</keyword>
<evidence type="ECO:0000256" key="1">
    <source>
        <dbReference type="SAM" id="Phobius"/>
    </source>
</evidence>
<dbReference type="InterPro" id="IPR050570">
    <property type="entry name" value="Cell_wall_metabolism_enzyme"/>
</dbReference>
<dbReference type="SUPFAM" id="SSF51261">
    <property type="entry name" value="Duplicated hybrid motif"/>
    <property type="match status" value="1"/>
</dbReference>
<feature type="transmembrane region" description="Helical" evidence="1">
    <location>
        <begin position="41"/>
        <end position="65"/>
    </location>
</feature>
<keyword evidence="3" id="KW-0378">Hydrolase</keyword>
<gene>
    <name evidence="3" type="ORF">DES40_0579</name>
</gene>
<evidence type="ECO:0000313" key="3">
    <source>
        <dbReference type="EMBL" id="RKQ71266.1"/>
    </source>
</evidence>
<name>A0A420WK07_9PROT</name>
<dbReference type="PANTHER" id="PTHR21666">
    <property type="entry name" value="PEPTIDASE-RELATED"/>
    <property type="match status" value="1"/>
</dbReference>
<keyword evidence="1" id="KW-1133">Transmembrane helix</keyword>
<dbReference type="AlphaFoldDB" id="A0A420WK07"/>
<sequence length="404" mass="45042">MINDVFKDANQRILKHFPERQIYLRSGGEVKYYVLSTKVQITFVSVLAGMSLWCLYTMLNLFWGFNPLRTPSHTIKAESAKYERLLADERAKLLNAELMLNEQRQSFETMAKSFEEKHLAISQLVSSDPTATQPITPTLKYAPNRVLMAPALRDAAPRTARKTITPEAFAETGLSIDRSLNNLDQTQNKILASAEYKTLDRIETNRAIIRAANMQVDTVLEQGPFGKGGPFIPLDGEEVTLVSGEFGSRVSSIQARLAEAEALDRALASLPLGHPVQDESYKTSRYGMRQDPFTKRPTFHEGLDFGGRSLAPIVATADGVVSFVGRNGGYGRVVEIDHGHGFVTRYAHLKKTYVKRGQAVKKGDKIAGMGSTGRSTATHLHYEIHFEDRVYDPEKFLKAGLYVQ</sequence>
<evidence type="ECO:0000259" key="2">
    <source>
        <dbReference type="Pfam" id="PF01551"/>
    </source>
</evidence>
<dbReference type="PANTHER" id="PTHR21666:SF270">
    <property type="entry name" value="MUREIN HYDROLASE ACTIVATOR ENVC"/>
    <property type="match status" value="1"/>
</dbReference>
<organism evidence="3 4">
    <name type="scientific">Litorimonas taeanensis</name>
    <dbReference type="NCBI Taxonomy" id="568099"/>
    <lineage>
        <taxon>Bacteria</taxon>
        <taxon>Pseudomonadati</taxon>
        <taxon>Pseudomonadota</taxon>
        <taxon>Alphaproteobacteria</taxon>
        <taxon>Maricaulales</taxon>
        <taxon>Robiginitomaculaceae</taxon>
    </lineage>
</organism>
<keyword evidence="1" id="KW-0812">Transmembrane</keyword>
<dbReference type="Proteomes" id="UP000282211">
    <property type="component" value="Unassembled WGS sequence"/>
</dbReference>
<feature type="domain" description="M23ase beta-sheet core" evidence="2">
    <location>
        <begin position="299"/>
        <end position="393"/>
    </location>
</feature>
<dbReference type="RefSeq" id="WP_121099059.1">
    <property type="nucleotide sequence ID" value="NZ_RBII01000001.1"/>
</dbReference>
<dbReference type="InterPro" id="IPR016047">
    <property type="entry name" value="M23ase_b-sheet_dom"/>
</dbReference>
<dbReference type="GO" id="GO:0004222">
    <property type="term" value="F:metalloendopeptidase activity"/>
    <property type="evidence" value="ECO:0007669"/>
    <property type="project" value="TreeGrafter"/>
</dbReference>
<dbReference type="InterPro" id="IPR011055">
    <property type="entry name" value="Dup_hybrid_motif"/>
</dbReference>
<protein>
    <submittedName>
        <fullName evidence="3">Murein DD-endopeptidase MepM/ murein hydrolase activator NlpD</fullName>
    </submittedName>
</protein>
<keyword evidence="4" id="KW-1185">Reference proteome</keyword>
<comment type="caution">
    <text evidence="3">The sequence shown here is derived from an EMBL/GenBank/DDBJ whole genome shotgun (WGS) entry which is preliminary data.</text>
</comment>
<accession>A0A420WK07</accession>
<dbReference type="Gene3D" id="2.70.70.10">
    <property type="entry name" value="Glucose Permease (Domain IIA)"/>
    <property type="match status" value="1"/>
</dbReference>
<dbReference type="FunFam" id="2.70.70.10:FF:000006">
    <property type="entry name" value="M23 family peptidase"/>
    <property type="match status" value="1"/>
</dbReference>
<dbReference type="OrthoDB" id="9805070at2"/>
<dbReference type="EMBL" id="RBII01000001">
    <property type="protein sequence ID" value="RKQ71266.1"/>
    <property type="molecule type" value="Genomic_DNA"/>
</dbReference>
<proteinExistence type="predicted"/>
<dbReference type="InParanoid" id="A0A420WK07"/>
<reference evidence="3 4" key="1">
    <citation type="submission" date="2018-10" db="EMBL/GenBank/DDBJ databases">
        <title>Genomic Encyclopedia of Type Strains, Phase IV (KMG-IV): sequencing the most valuable type-strain genomes for metagenomic binning, comparative biology and taxonomic classification.</title>
        <authorList>
            <person name="Goeker M."/>
        </authorList>
    </citation>
    <scope>NUCLEOTIDE SEQUENCE [LARGE SCALE GENOMIC DNA]</scope>
    <source>
        <strain evidence="3 4">DSM 22008</strain>
    </source>
</reference>